<evidence type="ECO:0000256" key="1">
    <source>
        <dbReference type="ARBA" id="ARBA00022603"/>
    </source>
</evidence>
<organism evidence="4 5">
    <name type="scientific">Algimonas porphyrae</name>
    <dbReference type="NCBI Taxonomy" id="1128113"/>
    <lineage>
        <taxon>Bacteria</taxon>
        <taxon>Pseudomonadati</taxon>
        <taxon>Pseudomonadota</taxon>
        <taxon>Alphaproteobacteria</taxon>
        <taxon>Maricaulales</taxon>
        <taxon>Robiginitomaculaceae</taxon>
        <taxon>Algimonas</taxon>
    </lineage>
</organism>
<reference evidence="4" key="2">
    <citation type="submission" date="2023-01" db="EMBL/GenBank/DDBJ databases">
        <title>Draft genome sequence of Algimonas porphyrae strain NBRC 108216.</title>
        <authorList>
            <person name="Sun Q."/>
            <person name="Mori K."/>
        </authorList>
    </citation>
    <scope>NUCLEOTIDE SEQUENCE</scope>
    <source>
        <strain evidence="4">NBRC 108216</strain>
    </source>
</reference>
<keyword evidence="5" id="KW-1185">Reference proteome</keyword>
<comment type="caution">
    <text evidence="4">The sequence shown here is derived from an EMBL/GenBank/DDBJ whole genome shotgun (WGS) entry which is preliminary data.</text>
</comment>
<dbReference type="PANTHER" id="PTHR43464:SF19">
    <property type="entry name" value="UBIQUINONE BIOSYNTHESIS O-METHYLTRANSFERASE, MITOCHONDRIAL"/>
    <property type="match status" value="1"/>
</dbReference>
<dbReference type="RefSeq" id="WP_284371350.1">
    <property type="nucleotide sequence ID" value="NZ_BSNJ01000003.1"/>
</dbReference>
<gene>
    <name evidence="4" type="ORF">GCM10007854_15540</name>
</gene>
<keyword evidence="2" id="KW-0808">Transferase</keyword>
<dbReference type="SUPFAM" id="SSF53335">
    <property type="entry name" value="S-adenosyl-L-methionine-dependent methyltransferases"/>
    <property type="match status" value="1"/>
</dbReference>
<dbReference type="InterPro" id="IPR029063">
    <property type="entry name" value="SAM-dependent_MTases_sf"/>
</dbReference>
<keyword evidence="3" id="KW-0949">S-adenosyl-L-methionine</keyword>
<evidence type="ECO:0000313" key="4">
    <source>
        <dbReference type="EMBL" id="GLQ20599.1"/>
    </source>
</evidence>
<dbReference type="Gene3D" id="3.40.50.150">
    <property type="entry name" value="Vaccinia Virus protein VP39"/>
    <property type="match status" value="1"/>
</dbReference>
<evidence type="ECO:0008006" key="6">
    <source>
        <dbReference type="Google" id="ProtNLM"/>
    </source>
</evidence>
<proteinExistence type="predicted"/>
<dbReference type="Pfam" id="PF13489">
    <property type="entry name" value="Methyltransf_23"/>
    <property type="match status" value="1"/>
</dbReference>
<dbReference type="PANTHER" id="PTHR43464">
    <property type="entry name" value="METHYLTRANSFERASE"/>
    <property type="match status" value="1"/>
</dbReference>
<name>A0ABQ5UZ71_9PROT</name>
<evidence type="ECO:0000256" key="2">
    <source>
        <dbReference type="ARBA" id="ARBA00022679"/>
    </source>
</evidence>
<reference evidence="4" key="1">
    <citation type="journal article" date="2014" name="Int. J. Syst. Evol. Microbiol.">
        <title>Complete genome of a new Firmicutes species belonging to the dominant human colonic microbiota ('Ruminococcus bicirculans') reveals two chromosomes and a selective capacity to utilize plant glucans.</title>
        <authorList>
            <consortium name="NISC Comparative Sequencing Program"/>
            <person name="Wegmann U."/>
            <person name="Louis P."/>
            <person name="Goesmann A."/>
            <person name="Henrissat B."/>
            <person name="Duncan S.H."/>
            <person name="Flint H.J."/>
        </authorList>
    </citation>
    <scope>NUCLEOTIDE SEQUENCE</scope>
    <source>
        <strain evidence="4">NBRC 108216</strain>
    </source>
</reference>
<evidence type="ECO:0000256" key="3">
    <source>
        <dbReference type="ARBA" id="ARBA00022691"/>
    </source>
</evidence>
<keyword evidence="1" id="KW-0489">Methyltransferase</keyword>
<sequence>MSDFSCPLCSGSSYVILEAEADWLVRAKRADDERRMIGAIVAGDPDLSFGGIVRCEACGLATVRTPPAPDALGRFYSAYYASASYGTKRDKKIRRAAKRVRRLQRQIRSDGRRFLDVGANLGYAVEGARQQGFDATGIEIDGEAVARAQADFPRNRYIETTVEAFAAQGQRFDLVYCSEVIEHALDIRAFATALMDLVAPGGVLFVTTPADGHRATPDPLVSWVQVKPPEHLHWFAKSHLLSLFDRPDFVPRFWFNHKPGHKLVLRRDA</sequence>
<dbReference type="EMBL" id="BSNJ01000003">
    <property type="protein sequence ID" value="GLQ20599.1"/>
    <property type="molecule type" value="Genomic_DNA"/>
</dbReference>
<accession>A0ABQ5UZ71</accession>
<evidence type="ECO:0000313" key="5">
    <source>
        <dbReference type="Proteomes" id="UP001161390"/>
    </source>
</evidence>
<dbReference type="Proteomes" id="UP001161390">
    <property type="component" value="Unassembled WGS sequence"/>
</dbReference>
<protein>
    <recommendedName>
        <fullName evidence="6">Class I SAM-dependent methyltransferase</fullName>
    </recommendedName>
</protein>
<dbReference type="CDD" id="cd02440">
    <property type="entry name" value="AdoMet_MTases"/>
    <property type="match status" value="1"/>
</dbReference>